<dbReference type="AlphaFoldDB" id="A0AAE1C7I9"/>
<reference evidence="2" key="1">
    <citation type="journal article" date="2023" name="Mol. Phylogenet. Evol.">
        <title>Genome-scale phylogeny and comparative genomics of the fungal order Sordariales.</title>
        <authorList>
            <person name="Hensen N."/>
            <person name="Bonometti L."/>
            <person name="Westerberg I."/>
            <person name="Brannstrom I.O."/>
            <person name="Guillou S."/>
            <person name="Cros-Aarteil S."/>
            <person name="Calhoun S."/>
            <person name="Haridas S."/>
            <person name="Kuo A."/>
            <person name="Mondo S."/>
            <person name="Pangilinan J."/>
            <person name="Riley R."/>
            <person name="LaButti K."/>
            <person name="Andreopoulos B."/>
            <person name="Lipzen A."/>
            <person name="Chen C."/>
            <person name="Yan M."/>
            <person name="Daum C."/>
            <person name="Ng V."/>
            <person name="Clum A."/>
            <person name="Steindorff A."/>
            <person name="Ohm R.A."/>
            <person name="Martin F."/>
            <person name="Silar P."/>
            <person name="Natvig D.O."/>
            <person name="Lalanne C."/>
            <person name="Gautier V."/>
            <person name="Ament-Velasquez S.L."/>
            <person name="Kruys A."/>
            <person name="Hutchinson M.I."/>
            <person name="Powell A.J."/>
            <person name="Barry K."/>
            <person name="Miller A.N."/>
            <person name="Grigoriev I.V."/>
            <person name="Debuchy R."/>
            <person name="Gladieux P."/>
            <person name="Hiltunen Thoren M."/>
            <person name="Johannesson H."/>
        </authorList>
    </citation>
    <scope>NUCLEOTIDE SEQUENCE</scope>
    <source>
        <strain evidence="2">CBS 314.62</strain>
    </source>
</reference>
<dbReference type="InterPro" id="IPR010730">
    <property type="entry name" value="HET"/>
</dbReference>
<protein>
    <submittedName>
        <fullName evidence="2">Heterokaryon incompatibility protein-domain-containing protein</fullName>
    </submittedName>
</protein>
<dbReference type="EMBL" id="JAULSO010000006">
    <property type="protein sequence ID" value="KAK3681569.1"/>
    <property type="molecule type" value="Genomic_DNA"/>
</dbReference>
<evidence type="ECO:0000313" key="3">
    <source>
        <dbReference type="Proteomes" id="UP001270362"/>
    </source>
</evidence>
<dbReference type="PANTHER" id="PTHR33112:SF10">
    <property type="entry name" value="TOL"/>
    <property type="match status" value="1"/>
</dbReference>
<feature type="domain" description="Heterokaryon incompatibility" evidence="1">
    <location>
        <begin position="211"/>
        <end position="367"/>
    </location>
</feature>
<keyword evidence="3" id="KW-1185">Reference proteome</keyword>
<name>A0AAE1C7I9_9PEZI</name>
<reference evidence="2" key="2">
    <citation type="submission" date="2023-06" db="EMBL/GenBank/DDBJ databases">
        <authorList>
            <consortium name="Lawrence Berkeley National Laboratory"/>
            <person name="Haridas S."/>
            <person name="Hensen N."/>
            <person name="Bonometti L."/>
            <person name="Westerberg I."/>
            <person name="Brannstrom I.O."/>
            <person name="Guillou S."/>
            <person name="Cros-Aarteil S."/>
            <person name="Calhoun S."/>
            <person name="Kuo A."/>
            <person name="Mondo S."/>
            <person name="Pangilinan J."/>
            <person name="Riley R."/>
            <person name="Labutti K."/>
            <person name="Andreopoulos B."/>
            <person name="Lipzen A."/>
            <person name="Chen C."/>
            <person name="Yanf M."/>
            <person name="Daum C."/>
            <person name="Ng V."/>
            <person name="Clum A."/>
            <person name="Steindorff A."/>
            <person name="Ohm R."/>
            <person name="Martin F."/>
            <person name="Silar P."/>
            <person name="Natvig D."/>
            <person name="Lalanne C."/>
            <person name="Gautier V."/>
            <person name="Ament-Velasquez S.L."/>
            <person name="Kruys A."/>
            <person name="Hutchinson M.I."/>
            <person name="Powell A.J."/>
            <person name="Barry K."/>
            <person name="Miller A.N."/>
            <person name="Grigoriev I.V."/>
            <person name="Debuchy R."/>
            <person name="Gladieux P."/>
            <person name="Thoren M.H."/>
            <person name="Johannesson H."/>
        </authorList>
    </citation>
    <scope>NUCLEOTIDE SEQUENCE</scope>
    <source>
        <strain evidence="2">CBS 314.62</strain>
    </source>
</reference>
<organism evidence="2 3">
    <name type="scientific">Podospora appendiculata</name>
    <dbReference type="NCBI Taxonomy" id="314037"/>
    <lineage>
        <taxon>Eukaryota</taxon>
        <taxon>Fungi</taxon>
        <taxon>Dikarya</taxon>
        <taxon>Ascomycota</taxon>
        <taxon>Pezizomycotina</taxon>
        <taxon>Sordariomycetes</taxon>
        <taxon>Sordariomycetidae</taxon>
        <taxon>Sordariales</taxon>
        <taxon>Podosporaceae</taxon>
        <taxon>Podospora</taxon>
    </lineage>
</organism>
<gene>
    <name evidence="2" type="ORF">B0T22DRAFT_445189</name>
</gene>
<dbReference type="Pfam" id="PF06985">
    <property type="entry name" value="HET"/>
    <property type="match status" value="1"/>
</dbReference>
<accession>A0AAE1C7I9</accession>
<comment type="caution">
    <text evidence="2">The sequence shown here is derived from an EMBL/GenBank/DDBJ whole genome shotgun (WGS) entry which is preliminary data.</text>
</comment>
<sequence length="681" mass="75403">MTLCKTCSSLVLEELWNADFVLHENLQALIHSAESGCTFCNLCWVQIQRERTWDVDLCLAGSCNGMGGKTIVDPTIYLQAHWQMPNSEQNVPSRLWISCGPLPNSSAEGLTSQGLSTSLCIFADPGTPAESLFEERYITVDHNPNGHIAWTQRALDFCQRNHKVCEHASRSAPRQMPTRIIDVGPVSSPTSPPTQPPRLVLAKDLPSPEPYTALSYCWGQGVGDKLELRRHTLATLLTHMPLASLTRTHQDAIRFTRALGIRYLWIDALCILQGDPADWARESKRMGSVYGGAYLTIIASRASDSADGFLANSYRTASQNLIPAPCPLPCGASPLARAGPALGTVYVTAPRSTAGGPVDARGWCFQESLLAHRAISFGTEQLLYSCRTAKRYEDGDRSLVVSGSSFRRLAGPDPGPRGEVLRSWYAMLQNFSPRALTEPHDVFACIASLALVAHRVLRCRYLAGLWEADIPRGLVWRSQFRYFLPIKTAVVRPRASGFRMGEGKGEVVRRAPSWSWASVQGPVVWPAAVLRGEVGVDLFVRPREAGGWTVDDGVGEPDALYMPWLELRMWARPVRVRRGGRTTGEYAAALSVAGRKEWKAAHTKYGMLLEGFESGGVVAVGYFDVLGEEEPENMWCLRIVKREGILLTRDEQEKFHRIGWLAVLEEERWFGRVGEQAVDLV</sequence>
<dbReference type="Proteomes" id="UP001270362">
    <property type="component" value="Unassembled WGS sequence"/>
</dbReference>
<proteinExistence type="predicted"/>
<evidence type="ECO:0000313" key="2">
    <source>
        <dbReference type="EMBL" id="KAK3681569.1"/>
    </source>
</evidence>
<dbReference type="PANTHER" id="PTHR33112">
    <property type="entry name" value="DOMAIN PROTEIN, PUTATIVE-RELATED"/>
    <property type="match status" value="1"/>
</dbReference>
<evidence type="ECO:0000259" key="1">
    <source>
        <dbReference type="Pfam" id="PF06985"/>
    </source>
</evidence>